<evidence type="ECO:0000256" key="2">
    <source>
        <dbReference type="SAM" id="MobiDB-lite"/>
    </source>
</evidence>
<feature type="region of interest" description="Disordered" evidence="2">
    <location>
        <begin position="129"/>
        <end position="203"/>
    </location>
</feature>
<dbReference type="CDD" id="cd16936">
    <property type="entry name" value="HATPase_RsbW-like"/>
    <property type="match status" value="1"/>
</dbReference>
<dbReference type="GO" id="GO:0005524">
    <property type="term" value="F:ATP binding"/>
    <property type="evidence" value="ECO:0007669"/>
    <property type="project" value="UniProtKB-KW"/>
</dbReference>
<dbReference type="InterPro" id="IPR036890">
    <property type="entry name" value="HATPase_C_sf"/>
</dbReference>
<name>A0A7Y6C9E4_9ACTN</name>
<keyword evidence="1" id="KW-0418">Kinase</keyword>
<organism evidence="4 5">
    <name type="scientific">Streptomyces odorifer</name>
    <dbReference type="NCBI Taxonomy" id="53450"/>
    <lineage>
        <taxon>Bacteria</taxon>
        <taxon>Bacillati</taxon>
        <taxon>Actinomycetota</taxon>
        <taxon>Actinomycetes</taxon>
        <taxon>Kitasatosporales</taxon>
        <taxon>Streptomycetaceae</taxon>
        <taxon>Streptomyces</taxon>
        <taxon>Streptomyces albidoflavus group</taxon>
    </lineage>
</organism>
<reference evidence="4 5" key="1">
    <citation type="submission" date="2020-03" db="EMBL/GenBank/DDBJ databases">
        <title>Complete genome sequence of sixteen Streptomyces strains facilitates identification of candidate genes involved in plant growth-promotion in grain legumes and cereals.</title>
        <authorList>
            <person name="Gopalakrishnan S."/>
            <person name="Thakur V."/>
            <person name="Saxena R."/>
            <person name="Vadlamudi S."/>
            <person name="Purohit S."/>
            <person name="Kumar V."/>
            <person name="Rathore A."/>
            <person name="Chitikineni A."/>
            <person name="Varshney R.K."/>
        </authorList>
    </citation>
    <scope>NUCLEOTIDE SEQUENCE [LARGE SCALE GENOMIC DNA]</scope>
    <source>
        <strain evidence="4 5">KAI-180</strain>
    </source>
</reference>
<evidence type="ECO:0000256" key="1">
    <source>
        <dbReference type="ARBA" id="ARBA00022527"/>
    </source>
</evidence>
<keyword evidence="4" id="KW-0547">Nucleotide-binding</keyword>
<keyword evidence="4" id="KW-0067">ATP-binding</keyword>
<feature type="domain" description="Histidine kinase/HSP90-like ATPase" evidence="3">
    <location>
        <begin position="26"/>
        <end position="144"/>
    </location>
</feature>
<feature type="region of interest" description="Disordered" evidence="2">
    <location>
        <begin position="91"/>
        <end position="113"/>
    </location>
</feature>
<evidence type="ECO:0000259" key="3">
    <source>
        <dbReference type="Pfam" id="PF13581"/>
    </source>
</evidence>
<dbReference type="PANTHER" id="PTHR35526:SF3">
    <property type="entry name" value="ANTI-SIGMA-F FACTOR RSBW"/>
    <property type="match status" value="1"/>
</dbReference>
<feature type="compositionally biased region" description="Basic and acidic residues" evidence="2">
    <location>
        <begin position="92"/>
        <end position="102"/>
    </location>
</feature>
<dbReference type="Pfam" id="PF13581">
    <property type="entry name" value="HATPase_c_2"/>
    <property type="match status" value="1"/>
</dbReference>
<dbReference type="RefSeq" id="WP_175458173.1">
    <property type="nucleotide sequence ID" value="NZ_JAANNT010000006.1"/>
</dbReference>
<dbReference type="Gene3D" id="3.30.565.10">
    <property type="entry name" value="Histidine kinase-like ATPase, C-terminal domain"/>
    <property type="match status" value="1"/>
</dbReference>
<evidence type="ECO:0000313" key="5">
    <source>
        <dbReference type="Proteomes" id="UP000540128"/>
    </source>
</evidence>
<accession>A0A7Y6C9E4</accession>
<keyword evidence="5" id="KW-1185">Reference proteome</keyword>
<dbReference type="InterPro" id="IPR050267">
    <property type="entry name" value="Anti-sigma-factor_SerPK"/>
</dbReference>
<keyword evidence="1" id="KW-0808">Transferase</keyword>
<dbReference type="AlphaFoldDB" id="A0A7Y6C9E4"/>
<dbReference type="GO" id="GO:0004674">
    <property type="term" value="F:protein serine/threonine kinase activity"/>
    <property type="evidence" value="ECO:0007669"/>
    <property type="project" value="UniProtKB-KW"/>
</dbReference>
<dbReference type="Proteomes" id="UP000540128">
    <property type="component" value="Unassembled WGS sequence"/>
</dbReference>
<dbReference type="EMBL" id="JAANNT010000006">
    <property type="protein sequence ID" value="NUV28807.1"/>
    <property type="molecule type" value="Genomic_DNA"/>
</dbReference>
<dbReference type="SUPFAM" id="SSF55874">
    <property type="entry name" value="ATPase domain of HSP90 chaperone/DNA topoisomerase II/histidine kinase"/>
    <property type="match status" value="1"/>
</dbReference>
<evidence type="ECO:0000313" key="4">
    <source>
        <dbReference type="EMBL" id="NUV28807.1"/>
    </source>
</evidence>
<protein>
    <submittedName>
        <fullName evidence="4">ATP-binding protein</fullName>
    </submittedName>
</protein>
<proteinExistence type="predicted"/>
<keyword evidence="1" id="KW-0723">Serine/threonine-protein kinase</keyword>
<comment type="caution">
    <text evidence="4">The sequence shown here is derived from an EMBL/GenBank/DDBJ whole genome shotgun (WGS) entry which is preliminary data.</text>
</comment>
<sequence>MTTSRVEPPLALHESTHTFPATRLGASLARRAAVARLGDWGVPPGSTLSSTVALLVAELAANAARHGRVPGRNFALRLLHQRARTSAVVRVEVSDTHPRRPDPTTVSMADADADGGRGLALVEALADDWGVEDRTGPGKTVWAQTGSAGLPEPSEPQQEERESRTQTGPPGVSAAPYDCSGSSVSDRAEGPAGRGASQTPWRS</sequence>
<gene>
    <name evidence="4" type="ORF">G6W59_10775</name>
</gene>
<dbReference type="InterPro" id="IPR003594">
    <property type="entry name" value="HATPase_dom"/>
</dbReference>
<dbReference type="PANTHER" id="PTHR35526">
    <property type="entry name" value="ANTI-SIGMA-F FACTOR RSBW-RELATED"/>
    <property type="match status" value="1"/>
</dbReference>